<reference evidence="3 4" key="1">
    <citation type="submission" date="2021-01" db="EMBL/GenBank/DDBJ databases">
        <title>Belnapia mucosa sp. nov. and Belnapia arida sp. nov., isolated from the Tabernas Desert (Almeria, Spain).</title>
        <authorList>
            <person name="Molina-Menor E."/>
            <person name="Vidal-Verdu A."/>
            <person name="Calonge A."/>
            <person name="Satari L."/>
            <person name="Pereto Magraner J."/>
            <person name="Porcar Miralles M."/>
        </authorList>
    </citation>
    <scope>NUCLEOTIDE SEQUENCE [LARGE SCALE GENOMIC DNA]</scope>
    <source>
        <strain evidence="3 4">T6</strain>
    </source>
</reference>
<organism evidence="3 4">
    <name type="scientific">Belnapia mucosa</name>
    <dbReference type="NCBI Taxonomy" id="2804532"/>
    <lineage>
        <taxon>Bacteria</taxon>
        <taxon>Pseudomonadati</taxon>
        <taxon>Pseudomonadota</taxon>
        <taxon>Alphaproteobacteria</taxon>
        <taxon>Acetobacterales</taxon>
        <taxon>Roseomonadaceae</taxon>
        <taxon>Belnapia</taxon>
    </lineage>
</organism>
<gene>
    <name evidence="3" type="ORF">JMJ55_10785</name>
</gene>
<protein>
    <submittedName>
        <fullName evidence="3">Transposase</fullName>
    </submittedName>
</protein>
<comment type="caution">
    <text evidence="3">The sequence shown here is derived from an EMBL/GenBank/DDBJ whole genome shotgun (WGS) entry which is preliminary data.</text>
</comment>
<evidence type="ECO:0000313" key="4">
    <source>
        <dbReference type="Proteomes" id="UP000606490"/>
    </source>
</evidence>
<evidence type="ECO:0000259" key="2">
    <source>
        <dbReference type="Pfam" id="PF13586"/>
    </source>
</evidence>
<sequence>MSIRAAGFKSTSRCHRATCGGRSRPSSGGNGLRQHVWDLGARPAIPPQVNEAHIACPAPICNNRNRAERLWARLKEWRAVDTQNEKTAASFLGVLRLAATADWLRRQRTLRVRSRGMQLLRILARNLQRSRRAYGLPQEELAALARLNRNSIGMLGREENAATVDVIERPVAVPAADVLGCDSP</sequence>
<name>A0ABS1V523_9PROT</name>
<dbReference type="Pfam" id="PF13586">
    <property type="entry name" value="DDE_Tnp_1_2"/>
    <property type="match status" value="1"/>
</dbReference>
<evidence type="ECO:0000313" key="3">
    <source>
        <dbReference type="EMBL" id="MBL6455809.1"/>
    </source>
</evidence>
<dbReference type="InterPro" id="IPR025668">
    <property type="entry name" value="Tnp_DDE_dom"/>
</dbReference>
<feature type="domain" description="Transposase DDE" evidence="2">
    <location>
        <begin position="33"/>
        <end position="105"/>
    </location>
</feature>
<dbReference type="EMBL" id="JAEUXJ010000003">
    <property type="protein sequence ID" value="MBL6455809.1"/>
    <property type="molecule type" value="Genomic_DNA"/>
</dbReference>
<feature type="region of interest" description="Disordered" evidence="1">
    <location>
        <begin position="1"/>
        <end position="33"/>
    </location>
</feature>
<keyword evidence="4" id="KW-1185">Reference proteome</keyword>
<dbReference type="InterPro" id="IPR010982">
    <property type="entry name" value="Lambda_DNA-bd_dom_sf"/>
</dbReference>
<dbReference type="SUPFAM" id="SSF47413">
    <property type="entry name" value="lambda repressor-like DNA-binding domains"/>
    <property type="match status" value="1"/>
</dbReference>
<proteinExistence type="predicted"/>
<evidence type="ECO:0000256" key="1">
    <source>
        <dbReference type="SAM" id="MobiDB-lite"/>
    </source>
</evidence>
<dbReference type="Gene3D" id="1.10.260.40">
    <property type="entry name" value="lambda repressor-like DNA-binding domains"/>
    <property type="match status" value="1"/>
</dbReference>
<dbReference type="Proteomes" id="UP000606490">
    <property type="component" value="Unassembled WGS sequence"/>
</dbReference>
<accession>A0ABS1V523</accession>